<feature type="domain" description="GGDEF" evidence="1">
    <location>
        <begin position="126"/>
        <end position="274"/>
    </location>
</feature>
<dbReference type="SMART" id="SM00267">
    <property type="entry name" value="GGDEF"/>
    <property type="match status" value="1"/>
</dbReference>
<dbReference type="GO" id="GO:1902201">
    <property type="term" value="P:negative regulation of bacterial-type flagellum-dependent cell motility"/>
    <property type="evidence" value="ECO:0007669"/>
    <property type="project" value="TreeGrafter"/>
</dbReference>
<evidence type="ECO:0000313" key="2">
    <source>
        <dbReference type="EMBL" id="MPM31029.1"/>
    </source>
</evidence>
<sequence length="274" mass="31014">MVRDDLTMGFMTRTDLNELLGGRYGYGLHSKKTVQQAMKPDFSRVNYGMTVDAVSRLAMQRPLEQLYNPIVVEKDGKYLGIVTIKNLLDACTKVEVDIARHSNPLTGLPGNLAIEKEILSRIFTDAPYCVTYYDIDNFKAYNDAYGFENGDKMLTLLAEILKTCAVRKEFIGHIGGDDFIVICDYHEGERYCGAVVERFSREVKSLYREQDIRNGYIISKNRNGVTESFPIAGLSVAGISNRVRKYENIGDFSQDIAQLKKKCKKQPGNYIEIL</sequence>
<dbReference type="CDD" id="cd01949">
    <property type="entry name" value="GGDEF"/>
    <property type="match status" value="1"/>
</dbReference>
<dbReference type="EMBL" id="VSSQ01005959">
    <property type="protein sequence ID" value="MPM31029.1"/>
    <property type="molecule type" value="Genomic_DNA"/>
</dbReference>
<dbReference type="InterPro" id="IPR050469">
    <property type="entry name" value="Diguanylate_Cyclase"/>
</dbReference>
<dbReference type="NCBIfam" id="TIGR00254">
    <property type="entry name" value="GGDEF"/>
    <property type="match status" value="1"/>
</dbReference>
<dbReference type="InterPro" id="IPR029787">
    <property type="entry name" value="Nucleotide_cyclase"/>
</dbReference>
<name>A0A644YRT6_9ZZZZ</name>
<dbReference type="SUPFAM" id="SSF54631">
    <property type="entry name" value="CBS-domain pair"/>
    <property type="match status" value="1"/>
</dbReference>
<dbReference type="InterPro" id="IPR000644">
    <property type="entry name" value="CBS_dom"/>
</dbReference>
<dbReference type="Gene3D" id="3.30.70.270">
    <property type="match status" value="1"/>
</dbReference>
<dbReference type="AlphaFoldDB" id="A0A644YRT6"/>
<dbReference type="GO" id="GO:0043709">
    <property type="term" value="P:cell adhesion involved in single-species biofilm formation"/>
    <property type="evidence" value="ECO:0007669"/>
    <property type="project" value="TreeGrafter"/>
</dbReference>
<organism evidence="2">
    <name type="scientific">bioreactor metagenome</name>
    <dbReference type="NCBI Taxonomy" id="1076179"/>
    <lineage>
        <taxon>unclassified sequences</taxon>
        <taxon>metagenomes</taxon>
        <taxon>ecological metagenomes</taxon>
    </lineage>
</organism>
<evidence type="ECO:0000259" key="1">
    <source>
        <dbReference type="PROSITE" id="PS50887"/>
    </source>
</evidence>
<dbReference type="InterPro" id="IPR043128">
    <property type="entry name" value="Rev_trsase/Diguanyl_cyclase"/>
</dbReference>
<dbReference type="PROSITE" id="PS50887">
    <property type="entry name" value="GGDEF"/>
    <property type="match status" value="1"/>
</dbReference>
<gene>
    <name evidence="2" type="ORF">SDC9_77582</name>
</gene>
<dbReference type="InterPro" id="IPR046342">
    <property type="entry name" value="CBS_dom_sf"/>
</dbReference>
<dbReference type="Gene3D" id="3.10.580.10">
    <property type="entry name" value="CBS-domain"/>
    <property type="match status" value="1"/>
</dbReference>
<accession>A0A644YRT6</accession>
<protein>
    <recommendedName>
        <fullName evidence="1">GGDEF domain-containing protein</fullName>
    </recommendedName>
</protein>
<dbReference type="Pfam" id="PF00990">
    <property type="entry name" value="GGDEF"/>
    <property type="match status" value="1"/>
</dbReference>
<dbReference type="Pfam" id="PF00571">
    <property type="entry name" value="CBS"/>
    <property type="match status" value="1"/>
</dbReference>
<comment type="caution">
    <text evidence="2">The sequence shown here is derived from an EMBL/GenBank/DDBJ whole genome shotgun (WGS) entry which is preliminary data.</text>
</comment>
<dbReference type="PANTHER" id="PTHR45138">
    <property type="entry name" value="REGULATORY COMPONENTS OF SENSORY TRANSDUCTION SYSTEM"/>
    <property type="match status" value="1"/>
</dbReference>
<proteinExistence type="predicted"/>
<dbReference type="GO" id="GO:0052621">
    <property type="term" value="F:diguanylate cyclase activity"/>
    <property type="evidence" value="ECO:0007669"/>
    <property type="project" value="TreeGrafter"/>
</dbReference>
<dbReference type="PANTHER" id="PTHR45138:SF25">
    <property type="entry name" value="GGDEF DOMAIN PROTEIN"/>
    <property type="match status" value="1"/>
</dbReference>
<dbReference type="GO" id="GO:0005886">
    <property type="term" value="C:plasma membrane"/>
    <property type="evidence" value="ECO:0007669"/>
    <property type="project" value="TreeGrafter"/>
</dbReference>
<dbReference type="InterPro" id="IPR000160">
    <property type="entry name" value="GGDEF_dom"/>
</dbReference>
<dbReference type="SUPFAM" id="SSF55073">
    <property type="entry name" value="Nucleotide cyclase"/>
    <property type="match status" value="1"/>
</dbReference>
<reference evidence="2" key="1">
    <citation type="submission" date="2019-08" db="EMBL/GenBank/DDBJ databases">
        <authorList>
            <person name="Kucharzyk K."/>
            <person name="Murdoch R.W."/>
            <person name="Higgins S."/>
            <person name="Loffler F."/>
        </authorList>
    </citation>
    <scope>NUCLEOTIDE SEQUENCE</scope>
</reference>